<evidence type="ECO:0000256" key="1">
    <source>
        <dbReference type="ARBA" id="ARBA00007637"/>
    </source>
</evidence>
<dbReference type="PANTHER" id="PTHR43000">
    <property type="entry name" value="DTDP-D-GLUCOSE 4,6-DEHYDRATASE-RELATED"/>
    <property type="match status" value="1"/>
</dbReference>
<gene>
    <name evidence="3" type="ORF">EPL05_15680</name>
</gene>
<dbReference type="InterPro" id="IPR001509">
    <property type="entry name" value="Epimerase_deHydtase"/>
</dbReference>
<dbReference type="Gene3D" id="3.40.50.720">
    <property type="entry name" value="NAD(P)-binding Rossmann-like Domain"/>
    <property type="match status" value="1"/>
</dbReference>
<organism evidence="3 4">
    <name type="scientific">Mucilaginibacter gilvus</name>
    <dbReference type="NCBI Taxonomy" id="2305909"/>
    <lineage>
        <taxon>Bacteria</taxon>
        <taxon>Pseudomonadati</taxon>
        <taxon>Bacteroidota</taxon>
        <taxon>Sphingobacteriia</taxon>
        <taxon>Sphingobacteriales</taxon>
        <taxon>Sphingobacteriaceae</taxon>
        <taxon>Mucilaginibacter</taxon>
    </lineage>
</organism>
<dbReference type="AlphaFoldDB" id="A0A444MLM9"/>
<accession>A0A444MLM9</accession>
<feature type="domain" description="NAD-dependent epimerase/dehydratase" evidence="2">
    <location>
        <begin position="4"/>
        <end position="230"/>
    </location>
</feature>
<dbReference type="SUPFAM" id="SSF51735">
    <property type="entry name" value="NAD(P)-binding Rossmann-fold domains"/>
    <property type="match status" value="1"/>
</dbReference>
<sequence>MAKIFITGITGFLGSGIAQVLINQGHQLIANYRESSSKELCREFEGRVIWILQDDDNVWAEKVIAFSPSVIIHSAWLGVGHQDRDNWDVQSQNIDFLRIILTVVQKSGAPKFIGMGSQAEYGVYSGSINEDQPINPTEAYGRIKLVCAELVKQYCSQYGIDWYWLRLFSFFGKGEADHWLIPSLVKKIVNGESMDLTLGEQKYSYLYVSDLGLAVNKIITNSGKSGIYNISGKKVVVLRDLVKNIRDKINPSFSLNFGKLPYRVNQSMHMQGDSGKFVTEFGDFDVSDFDVAISDTVEYLKMKFKDKLK</sequence>
<keyword evidence="4" id="KW-1185">Reference proteome</keyword>
<dbReference type="EMBL" id="SBIW01000007">
    <property type="protein sequence ID" value="RWY50190.1"/>
    <property type="molecule type" value="Genomic_DNA"/>
</dbReference>
<dbReference type="OrthoDB" id="9803010at2"/>
<protein>
    <submittedName>
        <fullName evidence="3">NAD(P)-dependent oxidoreductase</fullName>
    </submittedName>
</protein>
<dbReference type="RefSeq" id="WP_128534921.1">
    <property type="nucleotide sequence ID" value="NZ_SBIW01000007.1"/>
</dbReference>
<evidence type="ECO:0000259" key="2">
    <source>
        <dbReference type="Pfam" id="PF01370"/>
    </source>
</evidence>
<name>A0A444MLM9_9SPHI</name>
<evidence type="ECO:0000313" key="4">
    <source>
        <dbReference type="Proteomes" id="UP000286701"/>
    </source>
</evidence>
<proteinExistence type="inferred from homology"/>
<dbReference type="CDD" id="cd08946">
    <property type="entry name" value="SDR_e"/>
    <property type="match status" value="1"/>
</dbReference>
<comment type="caution">
    <text evidence="3">The sequence shown here is derived from an EMBL/GenBank/DDBJ whole genome shotgun (WGS) entry which is preliminary data.</text>
</comment>
<dbReference type="Proteomes" id="UP000286701">
    <property type="component" value="Unassembled WGS sequence"/>
</dbReference>
<reference evidence="3 4" key="1">
    <citation type="submission" date="2019-01" db="EMBL/GenBank/DDBJ databases">
        <title>Mucilaginibacter antarcticum sp. nov., isolated from antarctic soil.</title>
        <authorList>
            <person name="Yan Y.-Q."/>
            <person name="Du Z.-J."/>
        </authorList>
    </citation>
    <scope>NUCLEOTIDE SEQUENCE [LARGE SCALE GENOMIC DNA]</scope>
    <source>
        <strain evidence="3 4">F01003</strain>
    </source>
</reference>
<evidence type="ECO:0000313" key="3">
    <source>
        <dbReference type="EMBL" id="RWY50190.1"/>
    </source>
</evidence>
<dbReference type="Pfam" id="PF01370">
    <property type="entry name" value="Epimerase"/>
    <property type="match status" value="1"/>
</dbReference>
<dbReference type="InterPro" id="IPR036291">
    <property type="entry name" value="NAD(P)-bd_dom_sf"/>
</dbReference>
<comment type="similarity">
    <text evidence="1">Belongs to the NAD(P)-dependent epimerase/dehydratase family.</text>
</comment>